<evidence type="ECO:0000256" key="2">
    <source>
        <dbReference type="ARBA" id="ARBA00022946"/>
    </source>
</evidence>
<sequence>MVSSERGGKETVVVKLSENWNLNWYRYNITETGEEAYEVNCCRGGRGFYFILSKTYTCKCTTNPTPAHAMLVLMRPHRWRRLAALGVEWRGALAKAPQDLKGLLLDIGFPADGAQRVLGKLQQPLPCQHGAKVLQLLHSWSVPDETLRAAIARHPELLAATLAELQATAEALQASLPQDVFSELVQKFPEVLLAGRSNVAELQELFSSWGLPWEEAARRAPRLLLRVPEDLAKLLHFLRKDPLGPQLSADQLAYVAKNYPMLLLGTLDAERQLAPLVQFLRHFLGVDPASTQCIGLYAWPDSLAVVEPTARFLVEDCGYSLEELREDVALLGYSFEARVHPRGRFVQHLGMARLPLKALTAVDDNHFCQMVDAGKDEYLAFMFQLRRTARKEQNQERSWFSSRTLEMD</sequence>
<keyword evidence="4" id="KW-1185">Reference proteome</keyword>
<protein>
    <recommendedName>
        <fullName evidence="5">mTERF domain-containing protein 1, mitochondrial</fullName>
    </recommendedName>
</protein>
<dbReference type="GO" id="GO:0003676">
    <property type="term" value="F:nucleic acid binding"/>
    <property type="evidence" value="ECO:0007669"/>
    <property type="project" value="InterPro"/>
</dbReference>
<dbReference type="PANTHER" id="PTHR13068">
    <property type="entry name" value="CGI-12 PROTEIN-RELATED"/>
    <property type="match status" value="1"/>
</dbReference>
<dbReference type="EMBL" id="LSRX01000731">
    <property type="protein sequence ID" value="OLP90042.1"/>
    <property type="molecule type" value="Genomic_DNA"/>
</dbReference>
<dbReference type="InterPro" id="IPR003690">
    <property type="entry name" value="MTERF"/>
</dbReference>
<dbReference type="Proteomes" id="UP000186817">
    <property type="component" value="Unassembled WGS sequence"/>
</dbReference>
<dbReference type="Pfam" id="PF02536">
    <property type="entry name" value="mTERF"/>
    <property type="match status" value="1"/>
</dbReference>
<dbReference type="AlphaFoldDB" id="A0A1Q9D4D2"/>
<dbReference type="InterPro" id="IPR038538">
    <property type="entry name" value="MTERF_sf"/>
</dbReference>
<name>A0A1Q9D4D2_SYMMI</name>
<evidence type="ECO:0008006" key="5">
    <source>
        <dbReference type="Google" id="ProtNLM"/>
    </source>
</evidence>
<evidence type="ECO:0000256" key="1">
    <source>
        <dbReference type="ARBA" id="ARBA00007692"/>
    </source>
</evidence>
<keyword evidence="2" id="KW-0809">Transit peptide</keyword>
<comment type="similarity">
    <text evidence="1">Belongs to the mTERF family.</text>
</comment>
<dbReference type="Gene3D" id="1.25.70.10">
    <property type="entry name" value="Transcription termination factor 3, mitochondrial"/>
    <property type="match status" value="2"/>
</dbReference>
<organism evidence="3 4">
    <name type="scientific">Symbiodinium microadriaticum</name>
    <name type="common">Dinoflagellate</name>
    <name type="synonym">Zooxanthella microadriatica</name>
    <dbReference type="NCBI Taxonomy" id="2951"/>
    <lineage>
        <taxon>Eukaryota</taxon>
        <taxon>Sar</taxon>
        <taxon>Alveolata</taxon>
        <taxon>Dinophyceae</taxon>
        <taxon>Suessiales</taxon>
        <taxon>Symbiodiniaceae</taxon>
        <taxon>Symbiodinium</taxon>
    </lineage>
</organism>
<proteinExistence type="inferred from homology"/>
<comment type="caution">
    <text evidence="3">The sequence shown here is derived from an EMBL/GenBank/DDBJ whole genome shotgun (WGS) entry which is preliminary data.</text>
</comment>
<evidence type="ECO:0000313" key="4">
    <source>
        <dbReference type="Proteomes" id="UP000186817"/>
    </source>
</evidence>
<dbReference type="PANTHER" id="PTHR13068:SF173">
    <property type="entry name" value="EMB|CAB62602.1"/>
    <property type="match status" value="1"/>
</dbReference>
<reference evidence="3 4" key="1">
    <citation type="submission" date="2016-02" db="EMBL/GenBank/DDBJ databases">
        <title>Genome analysis of coral dinoflagellate symbionts highlights evolutionary adaptations to a symbiotic lifestyle.</title>
        <authorList>
            <person name="Aranda M."/>
            <person name="Li Y."/>
            <person name="Liew Y.J."/>
            <person name="Baumgarten S."/>
            <person name="Simakov O."/>
            <person name="Wilson M."/>
            <person name="Piel J."/>
            <person name="Ashoor H."/>
            <person name="Bougouffa S."/>
            <person name="Bajic V.B."/>
            <person name="Ryu T."/>
            <person name="Ravasi T."/>
            <person name="Bayer T."/>
            <person name="Micklem G."/>
            <person name="Kim H."/>
            <person name="Bhak J."/>
            <person name="Lajeunesse T.C."/>
            <person name="Voolstra C.R."/>
        </authorList>
    </citation>
    <scope>NUCLEOTIDE SEQUENCE [LARGE SCALE GENOMIC DNA]</scope>
    <source>
        <strain evidence="3 4">CCMP2467</strain>
    </source>
</reference>
<gene>
    <name evidence="3" type="ORF">AK812_SmicGene28459</name>
</gene>
<evidence type="ECO:0000313" key="3">
    <source>
        <dbReference type="EMBL" id="OLP90042.1"/>
    </source>
</evidence>
<dbReference type="OrthoDB" id="637682at2759"/>
<accession>A0A1Q9D4D2</accession>